<sequence>MSRSKHQTLKGVIDGQSKGQITAMFTERDHEAMEWVKKGAIKRETLRDRRDGRMAPADADGHVATPDDSDR</sequence>
<comment type="caution">
    <text evidence="3">The sequence shown here is derived from an EMBL/GenBank/DDBJ whole genome shotgun (WGS) entry which is preliminary data.</text>
</comment>
<dbReference type="AlphaFoldDB" id="A0A5J5I4S0"/>
<reference evidence="4 5" key="1">
    <citation type="submission" date="2019-09" db="EMBL/GenBank/DDBJ databases">
        <authorList>
            <person name="Feng G."/>
        </authorList>
    </citation>
    <scope>NUCLEOTIDE SEQUENCE [LARGE SCALE GENOMIC DNA]</scope>
    <source>
        <strain evidence="3 4">KACC 19283</strain>
        <strain evidence="2 5">KACC 19284</strain>
    </source>
</reference>
<evidence type="ECO:0000313" key="2">
    <source>
        <dbReference type="EMBL" id="KAA9017501.1"/>
    </source>
</evidence>
<keyword evidence="5" id="KW-1185">Reference proteome</keyword>
<feature type="compositionally biased region" description="Basic and acidic residues" evidence="1">
    <location>
        <begin position="39"/>
        <end position="53"/>
    </location>
</feature>
<dbReference type="Proteomes" id="UP000326364">
    <property type="component" value="Unassembled WGS sequence"/>
</dbReference>
<organism evidence="3 4">
    <name type="scientific">Sphingobium limneticum</name>
    <dbReference type="NCBI Taxonomy" id="1007511"/>
    <lineage>
        <taxon>Bacteria</taxon>
        <taxon>Pseudomonadati</taxon>
        <taxon>Pseudomonadota</taxon>
        <taxon>Alphaproteobacteria</taxon>
        <taxon>Sphingomonadales</taxon>
        <taxon>Sphingomonadaceae</taxon>
        <taxon>Sphingobium</taxon>
    </lineage>
</organism>
<accession>A0A5J5I4S0</accession>
<feature type="region of interest" description="Disordered" evidence="1">
    <location>
        <begin position="39"/>
        <end position="71"/>
    </location>
</feature>
<gene>
    <name evidence="3" type="ORF">F4U95_09765</name>
    <name evidence="2" type="ORF">F4U96_09820</name>
</gene>
<evidence type="ECO:0000313" key="3">
    <source>
        <dbReference type="EMBL" id="KAA9030092.1"/>
    </source>
</evidence>
<dbReference type="RefSeq" id="WP_150425532.1">
    <property type="nucleotide sequence ID" value="NZ_VYQA01000006.1"/>
</dbReference>
<evidence type="ECO:0000313" key="5">
    <source>
        <dbReference type="Proteomes" id="UP000326364"/>
    </source>
</evidence>
<proteinExistence type="predicted"/>
<evidence type="ECO:0000313" key="4">
    <source>
        <dbReference type="Proteomes" id="UP000325933"/>
    </source>
</evidence>
<dbReference type="EMBL" id="VYQA01000006">
    <property type="protein sequence ID" value="KAA9030092.1"/>
    <property type="molecule type" value="Genomic_DNA"/>
</dbReference>
<protein>
    <submittedName>
        <fullName evidence="3">Uncharacterized protein</fullName>
    </submittedName>
</protein>
<name>A0A5J5I4S0_9SPHN</name>
<evidence type="ECO:0000256" key="1">
    <source>
        <dbReference type="SAM" id="MobiDB-lite"/>
    </source>
</evidence>
<dbReference type="Proteomes" id="UP000325933">
    <property type="component" value="Unassembled WGS sequence"/>
</dbReference>
<dbReference type="EMBL" id="VYQB01000006">
    <property type="protein sequence ID" value="KAA9017501.1"/>
    <property type="molecule type" value="Genomic_DNA"/>
</dbReference>